<gene>
    <name evidence="6" type="ORF">AMSG_09521</name>
</gene>
<feature type="repeat" description="ANK" evidence="3">
    <location>
        <begin position="37"/>
        <end position="69"/>
    </location>
</feature>
<reference evidence="6 7" key="1">
    <citation type="submission" date="2010-05" db="EMBL/GenBank/DDBJ databases">
        <title>The Genome Sequence of Thecamonas trahens ATCC 50062.</title>
        <authorList>
            <consortium name="The Broad Institute Genome Sequencing Platform"/>
            <person name="Russ C."/>
            <person name="Cuomo C."/>
            <person name="Shea T."/>
            <person name="Young S.K."/>
            <person name="Zeng Q."/>
            <person name="Koehrsen M."/>
            <person name="Haas B."/>
            <person name="Borodovsky M."/>
            <person name="Guigo R."/>
            <person name="Alvarado L."/>
            <person name="Berlin A."/>
            <person name="Bochicchio J."/>
            <person name="Borenstein D."/>
            <person name="Chapman S."/>
            <person name="Chen Z."/>
            <person name="Freedman E."/>
            <person name="Gellesch M."/>
            <person name="Goldberg J."/>
            <person name="Griggs A."/>
            <person name="Gujja S."/>
            <person name="Heilman E."/>
            <person name="Heiman D."/>
            <person name="Hepburn T."/>
            <person name="Howarth C."/>
            <person name="Jen D."/>
            <person name="Larson L."/>
            <person name="Mehta T."/>
            <person name="Park D."/>
            <person name="Pearson M."/>
            <person name="Roberts A."/>
            <person name="Saif S."/>
            <person name="Shenoy N."/>
            <person name="Sisk P."/>
            <person name="Stolte C."/>
            <person name="Sykes S."/>
            <person name="Thomson T."/>
            <person name="Walk T."/>
            <person name="White J."/>
            <person name="Yandava C."/>
            <person name="Burger G."/>
            <person name="Gray M.W."/>
            <person name="Holland P.W.H."/>
            <person name="King N."/>
            <person name="Lang F.B.F."/>
            <person name="Roger A.J."/>
            <person name="Ruiz-Trillo I."/>
            <person name="Lander E."/>
            <person name="Nusbaum C."/>
        </authorList>
    </citation>
    <scope>NUCLEOTIDE SEQUENCE [LARGE SCALE GENOMIC DNA]</scope>
    <source>
        <strain evidence="6 7">ATCC 50062</strain>
    </source>
</reference>
<keyword evidence="2 3" id="KW-0040">ANK repeat</keyword>
<organism evidence="6 7">
    <name type="scientific">Thecamonas trahens ATCC 50062</name>
    <dbReference type="NCBI Taxonomy" id="461836"/>
    <lineage>
        <taxon>Eukaryota</taxon>
        <taxon>Apusozoa</taxon>
        <taxon>Apusomonadida</taxon>
        <taxon>Apusomonadidae</taxon>
        <taxon>Thecamonas</taxon>
    </lineage>
</organism>
<feature type="repeat" description="ANK" evidence="3">
    <location>
        <begin position="70"/>
        <end position="102"/>
    </location>
</feature>
<accession>A0A0L0DNB0</accession>
<evidence type="ECO:0000313" key="6">
    <source>
        <dbReference type="EMBL" id="KNC53799.1"/>
    </source>
</evidence>
<dbReference type="eggNOG" id="KOG0505">
    <property type="taxonomic scope" value="Eukaryota"/>
</dbReference>
<dbReference type="PROSITE" id="PS50297">
    <property type="entry name" value="ANK_REP_REGION"/>
    <property type="match status" value="2"/>
</dbReference>
<dbReference type="SMART" id="SM00248">
    <property type="entry name" value="ANK"/>
    <property type="match status" value="2"/>
</dbReference>
<dbReference type="STRING" id="461836.A0A0L0DNB0"/>
<keyword evidence="4" id="KW-0175">Coiled coil</keyword>
<dbReference type="AlphaFoldDB" id="A0A0L0DNB0"/>
<dbReference type="InterPro" id="IPR002110">
    <property type="entry name" value="Ankyrin_rpt"/>
</dbReference>
<dbReference type="SUPFAM" id="SSF48403">
    <property type="entry name" value="Ankyrin repeat"/>
    <property type="match status" value="1"/>
</dbReference>
<evidence type="ECO:0000256" key="3">
    <source>
        <dbReference type="PROSITE-ProRule" id="PRU00023"/>
    </source>
</evidence>
<dbReference type="Pfam" id="PF12796">
    <property type="entry name" value="Ank_2"/>
    <property type="match status" value="1"/>
</dbReference>
<dbReference type="PROSITE" id="PS50088">
    <property type="entry name" value="ANK_REPEAT"/>
    <property type="match status" value="2"/>
</dbReference>
<proteinExistence type="predicted"/>
<sequence length="569" mass="60494">MSLSSGPSIFEAASQGDAVPLTEALVSGASVAATDAEGNSPLHLAAYAHRLANVRILLSFGADVKACNGKGWTPLHFAAIAGAMDVVRVLVDAGAPLDAATNDGERPLDFLNLSEDERAAMEDAAAAVAARKEAIGADIAGGSLDRMLSDTVAVVESGSMVFEHVLNTVDEQGDAYAKLLARARKPIVLPSAGARKAESQSQSAGEPDDTAPHGQFLERLASPDARTAPAPSPSRRVGAAQVTDSEAVVEALAGLDDDAEDVAEHFDAWAADMKAVFMEKFGYARSVLQARFDSILAETEARHAAAEAELCERIAMLNERVGVLESALDESEANVRVLDAHIIKLDEQAIEADREAARRLGEERRVGVAKSMHMVRHKYAHSVMRRVLLAWHRHAAKKKVASVERVCAMRVEEATRIVVDEYSERLETAEARIAELEEALAAAQFNKKHFEDHMKSAFMRGVSALNIEAIELFGGKPEEYGSFMADVPSYDGERGSVDAPASPPRASSTAIFADTLSPAGDMSGLGPRPTSSVRFETPASPRVVRRGVASRGPQAAPVSALQRPPQAPS</sequence>
<keyword evidence="1" id="KW-0677">Repeat</keyword>
<feature type="region of interest" description="Disordered" evidence="5">
    <location>
        <begin position="516"/>
        <end position="569"/>
    </location>
</feature>
<dbReference type="InterPro" id="IPR036770">
    <property type="entry name" value="Ankyrin_rpt-contain_sf"/>
</dbReference>
<keyword evidence="7" id="KW-1185">Reference proteome</keyword>
<feature type="region of interest" description="Disordered" evidence="5">
    <location>
        <begin position="191"/>
        <end position="214"/>
    </location>
</feature>
<protein>
    <submittedName>
        <fullName evidence="6">Uncharacterized protein</fullName>
    </submittedName>
</protein>
<evidence type="ECO:0000256" key="4">
    <source>
        <dbReference type="SAM" id="Coils"/>
    </source>
</evidence>
<evidence type="ECO:0000256" key="5">
    <source>
        <dbReference type="SAM" id="MobiDB-lite"/>
    </source>
</evidence>
<evidence type="ECO:0000256" key="2">
    <source>
        <dbReference type="ARBA" id="ARBA00023043"/>
    </source>
</evidence>
<dbReference type="Gene3D" id="1.25.40.20">
    <property type="entry name" value="Ankyrin repeat-containing domain"/>
    <property type="match status" value="1"/>
</dbReference>
<evidence type="ECO:0000313" key="7">
    <source>
        <dbReference type="Proteomes" id="UP000054408"/>
    </source>
</evidence>
<dbReference type="GeneID" id="25567967"/>
<dbReference type="Proteomes" id="UP000054408">
    <property type="component" value="Unassembled WGS sequence"/>
</dbReference>
<dbReference type="RefSeq" id="XP_013754359.1">
    <property type="nucleotide sequence ID" value="XM_013898905.1"/>
</dbReference>
<evidence type="ECO:0000256" key="1">
    <source>
        <dbReference type="ARBA" id="ARBA00022737"/>
    </source>
</evidence>
<dbReference type="OrthoDB" id="194358at2759"/>
<dbReference type="PANTHER" id="PTHR24171">
    <property type="entry name" value="ANKYRIN REPEAT DOMAIN-CONTAINING PROTEIN 39-RELATED"/>
    <property type="match status" value="1"/>
</dbReference>
<dbReference type="EMBL" id="GL349482">
    <property type="protein sequence ID" value="KNC53799.1"/>
    <property type="molecule type" value="Genomic_DNA"/>
</dbReference>
<name>A0A0L0DNB0_THETB</name>
<feature type="coiled-coil region" evidence="4">
    <location>
        <begin position="419"/>
        <end position="453"/>
    </location>
</feature>
<dbReference type="PANTHER" id="PTHR24171:SF9">
    <property type="entry name" value="ANKYRIN REPEAT DOMAIN-CONTAINING PROTEIN 39"/>
    <property type="match status" value="1"/>
</dbReference>